<sequence>MMKLSSSFVFLAFVAVVAVLGSESEFDCSGDGEEYRLCGTACPVTCTQPEVRPCTLQCVEGCYCRKGLFRDERSGRCVTESQCNEIITGNY</sequence>
<dbReference type="Gene3D" id="2.10.25.10">
    <property type="entry name" value="Laminin"/>
    <property type="match status" value="1"/>
</dbReference>
<organism evidence="5 6">
    <name type="scientific">Tribolium castaneum</name>
    <name type="common">Red flour beetle</name>
    <dbReference type="NCBI Taxonomy" id="7070"/>
    <lineage>
        <taxon>Eukaryota</taxon>
        <taxon>Metazoa</taxon>
        <taxon>Ecdysozoa</taxon>
        <taxon>Arthropoda</taxon>
        <taxon>Hexapoda</taxon>
        <taxon>Insecta</taxon>
        <taxon>Pterygota</taxon>
        <taxon>Neoptera</taxon>
        <taxon>Endopterygota</taxon>
        <taxon>Coleoptera</taxon>
        <taxon>Polyphaga</taxon>
        <taxon>Cucujiformia</taxon>
        <taxon>Tenebrionidae</taxon>
        <taxon>Tenebrionidae incertae sedis</taxon>
        <taxon>Tribolium</taxon>
    </lineage>
</organism>
<dbReference type="EMBL" id="KQ971342">
    <property type="protein sequence ID" value="KYB27568.1"/>
    <property type="molecule type" value="Genomic_DNA"/>
</dbReference>
<keyword evidence="2" id="KW-1015">Disulfide bond</keyword>
<feature type="signal peptide" evidence="3">
    <location>
        <begin position="1"/>
        <end position="21"/>
    </location>
</feature>
<feature type="domain" description="TIL" evidence="4">
    <location>
        <begin position="31"/>
        <end position="83"/>
    </location>
</feature>
<dbReference type="InParanoid" id="A0A139WHU4"/>
<name>A0A139WHU4_TRICA</name>
<dbReference type="FunCoup" id="A0A139WHU4">
    <property type="interactions" value="24"/>
</dbReference>
<evidence type="ECO:0000313" key="5">
    <source>
        <dbReference type="EMBL" id="KYB27568.1"/>
    </source>
</evidence>
<dbReference type="OMA" id="TESQCNE"/>
<dbReference type="AlphaFoldDB" id="A0A139WHU4"/>
<dbReference type="OrthoDB" id="6704526at2759"/>
<dbReference type="GO" id="GO:0030414">
    <property type="term" value="F:peptidase inhibitor activity"/>
    <property type="evidence" value="ECO:0007669"/>
    <property type="project" value="UniProtKB-KW"/>
</dbReference>
<dbReference type="Proteomes" id="UP000007266">
    <property type="component" value="Linkage group 5"/>
</dbReference>
<gene>
    <name evidence="5" type="primary">AUGUSTUS-3.0.2_33045</name>
    <name evidence="5" type="ORF">TcasGA2_TC033045</name>
</gene>
<dbReference type="InterPro" id="IPR051368">
    <property type="entry name" value="SerProtInhib-TIL_Domain"/>
</dbReference>
<keyword evidence="6" id="KW-1185">Reference proteome</keyword>
<proteinExistence type="predicted"/>
<evidence type="ECO:0000256" key="1">
    <source>
        <dbReference type="ARBA" id="ARBA00022690"/>
    </source>
</evidence>
<dbReference type="PANTHER" id="PTHR23259">
    <property type="entry name" value="RIDDLE"/>
    <property type="match status" value="1"/>
</dbReference>
<dbReference type="PANTHER" id="PTHR23259:SF70">
    <property type="entry name" value="ACCESSORY GLAND PROTEIN ACP62F-RELATED"/>
    <property type="match status" value="1"/>
</dbReference>
<feature type="chain" id="PRO_5007300005" evidence="3">
    <location>
        <begin position="22"/>
        <end position="91"/>
    </location>
</feature>
<dbReference type="CDD" id="cd19941">
    <property type="entry name" value="TIL"/>
    <property type="match status" value="1"/>
</dbReference>
<protein>
    <submittedName>
        <fullName evidence="5">Chymotrypsin-elastase inhibitor ixodidin-like Protein</fullName>
    </submittedName>
</protein>
<reference evidence="5 6" key="2">
    <citation type="journal article" date="2010" name="Nucleic Acids Res.">
        <title>BeetleBase in 2010: revisions to provide comprehensive genomic information for Tribolium castaneum.</title>
        <authorList>
            <person name="Kim H.S."/>
            <person name="Murphy T."/>
            <person name="Xia J."/>
            <person name="Caragea D."/>
            <person name="Park Y."/>
            <person name="Beeman R.W."/>
            <person name="Lorenzen M.D."/>
            <person name="Butcher S."/>
            <person name="Manak J.R."/>
            <person name="Brown S.J."/>
        </authorList>
    </citation>
    <scope>GENOME REANNOTATION</scope>
    <source>
        <strain evidence="5 6">Georgia GA2</strain>
    </source>
</reference>
<keyword evidence="3" id="KW-0732">Signal</keyword>
<dbReference type="InterPro" id="IPR002919">
    <property type="entry name" value="TIL_dom"/>
</dbReference>
<reference evidence="5 6" key="1">
    <citation type="journal article" date="2008" name="Nature">
        <title>The genome of the model beetle and pest Tribolium castaneum.</title>
        <authorList>
            <consortium name="Tribolium Genome Sequencing Consortium"/>
            <person name="Richards S."/>
            <person name="Gibbs R.A."/>
            <person name="Weinstock G.M."/>
            <person name="Brown S.J."/>
            <person name="Denell R."/>
            <person name="Beeman R.W."/>
            <person name="Gibbs R."/>
            <person name="Beeman R.W."/>
            <person name="Brown S.J."/>
            <person name="Bucher G."/>
            <person name="Friedrich M."/>
            <person name="Grimmelikhuijzen C.J."/>
            <person name="Klingler M."/>
            <person name="Lorenzen M."/>
            <person name="Richards S."/>
            <person name="Roth S."/>
            <person name="Schroder R."/>
            <person name="Tautz D."/>
            <person name="Zdobnov E.M."/>
            <person name="Muzny D."/>
            <person name="Gibbs R.A."/>
            <person name="Weinstock G.M."/>
            <person name="Attaway T."/>
            <person name="Bell S."/>
            <person name="Buhay C.J."/>
            <person name="Chandrabose M.N."/>
            <person name="Chavez D."/>
            <person name="Clerk-Blankenburg K.P."/>
            <person name="Cree A."/>
            <person name="Dao M."/>
            <person name="Davis C."/>
            <person name="Chacko J."/>
            <person name="Dinh H."/>
            <person name="Dugan-Rocha S."/>
            <person name="Fowler G."/>
            <person name="Garner T.T."/>
            <person name="Garnes J."/>
            <person name="Gnirke A."/>
            <person name="Hawes A."/>
            <person name="Hernandez J."/>
            <person name="Hines S."/>
            <person name="Holder M."/>
            <person name="Hume J."/>
            <person name="Jhangiani S.N."/>
            <person name="Joshi V."/>
            <person name="Khan Z.M."/>
            <person name="Jackson L."/>
            <person name="Kovar C."/>
            <person name="Kowis A."/>
            <person name="Lee S."/>
            <person name="Lewis L.R."/>
            <person name="Margolis J."/>
            <person name="Morgan M."/>
            <person name="Nazareth L.V."/>
            <person name="Nguyen N."/>
            <person name="Okwuonu G."/>
            <person name="Parker D."/>
            <person name="Richards S."/>
            <person name="Ruiz S.J."/>
            <person name="Santibanez J."/>
            <person name="Savard J."/>
            <person name="Scherer S.E."/>
            <person name="Schneider B."/>
            <person name="Sodergren E."/>
            <person name="Tautz D."/>
            <person name="Vattahil S."/>
            <person name="Villasana D."/>
            <person name="White C.S."/>
            <person name="Wright R."/>
            <person name="Park Y."/>
            <person name="Beeman R.W."/>
            <person name="Lord J."/>
            <person name="Oppert B."/>
            <person name="Lorenzen M."/>
            <person name="Brown S."/>
            <person name="Wang L."/>
            <person name="Savard J."/>
            <person name="Tautz D."/>
            <person name="Richards S."/>
            <person name="Weinstock G."/>
            <person name="Gibbs R.A."/>
            <person name="Liu Y."/>
            <person name="Worley K."/>
            <person name="Weinstock G."/>
            <person name="Elsik C.G."/>
            <person name="Reese J.T."/>
            <person name="Elhaik E."/>
            <person name="Landan G."/>
            <person name="Graur D."/>
            <person name="Arensburger P."/>
            <person name="Atkinson P."/>
            <person name="Beeman R.W."/>
            <person name="Beidler J."/>
            <person name="Brown S.J."/>
            <person name="Demuth J.P."/>
            <person name="Drury D.W."/>
            <person name="Du Y.Z."/>
            <person name="Fujiwara H."/>
            <person name="Lorenzen M."/>
            <person name="Maselli V."/>
            <person name="Osanai M."/>
            <person name="Park Y."/>
            <person name="Robertson H.M."/>
            <person name="Tu Z."/>
            <person name="Wang J.J."/>
            <person name="Wang S."/>
            <person name="Richards S."/>
            <person name="Song H."/>
            <person name="Zhang L."/>
            <person name="Sodergren E."/>
            <person name="Werner D."/>
            <person name="Stanke M."/>
            <person name="Morgenstern B."/>
            <person name="Solovyev V."/>
            <person name="Kosarev P."/>
            <person name="Brown G."/>
            <person name="Chen H.C."/>
            <person name="Ermolaeva O."/>
            <person name="Hlavina W."/>
            <person name="Kapustin Y."/>
            <person name="Kiryutin B."/>
            <person name="Kitts P."/>
            <person name="Maglott D."/>
            <person name="Pruitt K."/>
            <person name="Sapojnikov V."/>
            <person name="Souvorov A."/>
            <person name="Mackey A.J."/>
            <person name="Waterhouse R.M."/>
            <person name="Wyder S."/>
            <person name="Zdobnov E.M."/>
            <person name="Zdobnov E.M."/>
            <person name="Wyder S."/>
            <person name="Kriventseva E.V."/>
            <person name="Kadowaki T."/>
            <person name="Bork P."/>
            <person name="Aranda M."/>
            <person name="Bao R."/>
            <person name="Beermann A."/>
            <person name="Berns N."/>
            <person name="Bolognesi R."/>
            <person name="Bonneton F."/>
            <person name="Bopp D."/>
            <person name="Brown S.J."/>
            <person name="Bucher G."/>
            <person name="Butts T."/>
            <person name="Chaumot A."/>
            <person name="Denell R.E."/>
            <person name="Ferrier D.E."/>
            <person name="Friedrich M."/>
            <person name="Gordon C.M."/>
            <person name="Jindra M."/>
            <person name="Klingler M."/>
            <person name="Lan Q."/>
            <person name="Lattorff H.M."/>
            <person name="Laudet V."/>
            <person name="von Levetsow C."/>
            <person name="Liu Z."/>
            <person name="Lutz R."/>
            <person name="Lynch J.A."/>
            <person name="da Fonseca R.N."/>
            <person name="Posnien N."/>
            <person name="Reuter R."/>
            <person name="Roth S."/>
            <person name="Savard J."/>
            <person name="Schinko J.B."/>
            <person name="Schmitt C."/>
            <person name="Schoppmeier M."/>
            <person name="Schroder R."/>
            <person name="Shippy T.D."/>
            <person name="Simonnet F."/>
            <person name="Marques-Souza H."/>
            <person name="Tautz D."/>
            <person name="Tomoyasu Y."/>
            <person name="Trauner J."/>
            <person name="Van der Zee M."/>
            <person name="Vervoort M."/>
            <person name="Wittkopp N."/>
            <person name="Wimmer E.A."/>
            <person name="Yang X."/>
            <person name="Jones A.K."/>
            <person name="Sattelle D.B."/>
            <person name="Ebert P.R."/>
            <person name="Nelson D."/>
            <person name="Scott J.G."/>
            <person name="Beeman R.W."/>
            <person name="Muthukrishnan S."/>
            <person name="Kramer K.J."/>
            <person name="Arakane Y."/>
            <person name="Beeman R.W."/>
            <person name="Zhu Q."/>
            <person name="Hogenkamp D."/>
            <person name="Dixit R."/>
            <person name="Oppert B."/>
            <person name="Jiang H."/>
            <person name="Zou Z."/>
            <person name="Marshall J."/>
            <person name="Elpidina E."/>
            <person name="Vinokurov K."/>
            <person name="Oppert C."/>
            <person name="Zou Z."/>
            <person name="Evans J."/>
            <person name="Lu Z."/>
            <person name="Zhao P."/>
            <person name="Sumathipala N."/>
            <person name="Altincicek B."/>
            <person name="Vilcinskas A."/>
            <person name="Williams M."/>
            <person name="Hultmark D."/>
            <person name="Hetru C."/>
            <person name="Jiang H."/>
            <person name="Grimmelikhuijzen C.J."/>
            <person name="Hauser F."/>
            <person name="Cazzamali G."/>
            <person name="Williamson M."/>
            <person name="Park Y."/>
            <person name="Li B."/>
            <person name="Tanaka Y."/>
            <person name="Predel R."/>
            <person name="Neupert S."/>
            <person name="Schachtner J."/>
            <person name="Verleyen P."/>
            <person name="Raible F."/>
            <person name="Bork P."/>
            <person name="Friedrich M."/>
            <person name="Walden K.K."/>
            <person name="Robertson H.M."/>
            <person name="Angeli S."/>
            <person name="Foret S."/>
            <person name="Bucher G."/>
            <person name="Schuetz S."/>
            <person name="Maleszka R."/>
            <person name="Wimmer E.A."/>
            <person name="Beeman R.W."/>
            <person name="Lorenzen M."/>
            <person name="Tomoyasu Y."/>
            <person name="Miller S.C."/>
            <person name="Grossmann D."/>
            <person name="Bucher G."/>
        </authorList>
    </citation>
    <scope>NUCLEOTIDE SEQUENCE [LARGE SCALE GENOMIC DNA]</scope>
    <source>
        <strain evidence="5 6">Georgia GA2</strain>
    </source>
</reference>
<evidence type="ECO:0000259" key="4">
    <source>
        <dbReference type="Pfam" id="PF01826"/>
    </source>
</evidence>
<accession>A0A139WHU4</accession>
<dbReference type="Pfam" id="PF01826">
    <property type="entry name" value="TIL"/>
    <property type="match status" value="1"/>
</dbReference>
<evidence type="ECO:0000256" key="3">
    <source>
        <dbReference type="SAM" id="SignalP"/>
    </source>
</evidence>
<dbReference type="SUPFAM" id="SSF57567">
    <property type="entry name" value="Serine protease inhibitors"/>
    <property type="match status" value="1"/>
</dbReference>
<evidence type="ECO:0000313" key="6">
    <source>
        <dbReference type="Proteomes" id="UP000007266"/>
    </source>
</evidence>
<dbReference type="KEGG" id="tca:100142148"/>
<evidence type="ECO:0000256" key="2">
    <source>
        <dbReference type="ARBA" id="ARBA00023157"/>
    </source>
</evidence>
<dbReference type="STRING" id="7070.A0A139WHU4"/>
<keyword evidence="1" id="KW-0646">Protease inhibitor</keyword>
<dbReference type="InterPro" id="IPR036084">
    <property type="entry name" value="Ser_inhib-like_sf"/>
</dbReference>